<name>A0A562VH15_9ACTN</name>
<dbReference type="OrthoDB" id="3734014at2"/>
<dbReference type="Gene3D" id="1.10.530.10">
    <property type="match status" value="1"/>
</dbReference>
<evidence type="ECO:0000259" key="2">
    <source>
        <dbReference type="SMART" id="SM00047"/>
    </source>
</evidence>
<dbReference type="InterPro" id="IPR002901">
    <property type="entry name" value="MGlyc_endo_b_GlcNAc-like_dom"/>
</dbReference>
<dbReference type="SMART" id="SM00047">
    <property type="entry name" value="LYZ2"/>
    <property type="match status" value="1"/>
</dbReference>
<dbReference type="AlphaFoldDB" id="A0A562VH15"/>
<organism evidence="3 4">
    <name type="scientific">Stackebrandtia albiflava</name>
    <dbReference type="NCBI Taxonomy" id="406432"/>
    <lineage>
        <taxon>Bacteria</taxon>
        <taxon>Bacillati</taxon>
        <taxon>Actinomycetota</taxon>
        <taxon>Actinomycetes</taxon>
        <taxon>Glycomycetales</taxon>
        <taxon>Glycomycetaceae</taxon>
        <taxon>Stackebrandtia</taxon>
    </lineage>
</organism>
<dbReference type="Proteomes" id="UP000321617">
    <property type="component" value="Unassembled WGS sequence"/>
</dbReference>
<accession>A0A562VH15</accession>
<evidence type="ECO:0000256" key="1">
    <source>
        <dbReference type="ARBA" id="ARBA00022801"/>
    </source>
</evidence>
<proteinExistence type="predicted"/>
<protein>
    <submittedName>
        <fullName evidence="3">Flagellar protein FlgJ</fullName>
    </submittedName>
</protein>
<evidence type="ECO:0000313" key="3">
    <source>
        <dbReference type="EMBL" id="TWJ17160.1"/>
    </source>
</evidence>
<dbReference type="InterPro" id="IPR051056">
    <property type="entry name" value="Glycosyl_Hydrolase_73"/>
</dbReference>
<dbReference type="EMBL" id="VLLL01000001">
    <property type="protein sequence ID" value="TWJ17160.1"/>
    <property type="molecule type" value="Genomic_DNA"/>
</dbReference>
<dbReference type="PANTHER" id="PTHR33308:SF9">
    <property type="entry name" value="PEPTIDOGLYCAN HYDROLASE FLGJ"/>
    <property type="match status" value="1"/>
</dbReference>
<dbReference type="Pfam" id="PF01832">
    <property type="entry name" value="Glucosaminidase"/>
    <property type="match status" value="1"/>
</dbReference>
<reference evidence="3 4" key="1">
    <citation type="journal article" date="2013" name="Stand. Genomic Sci.">
        <title>Genomic Encyclopedia of Type Strains, Phase I: The one thousand microbial genomes (KMG-I) project.</title>
        <authorList>
            <person name="Kyrpides N.C."/>
            <person name="Woyke T."/>
            <person name="Eisen J.A."/>
            <person name="Garrity G."/>
            <person name="Lilburn T.G."/>
            <person name="Beck B.J."/>
            <person name="Whitman W.B."/>
            <person name="Hugenholtz P."/>
            <person name="Klenk H.P."/>
        </authorList>
    </citation>
    <scope>NUCLEOTIDE SEQUENCE [LARGE SCALE GENOMIC DNA]</scope>
    <source>
        <strain evidence="3 4">DSM 45044</strain>
    </source>
</reference>
<sequence length="184" mass="20645">MTRAVLVATTVIGIVTALPQAAQAVDRQRFIDSAGESAQPSRTEYGVPASVTVAQAILESGWGESELARESRNHFGMKCHDGDPGPIAVDCVETDTRECDDDGCFDTRAWFRVYETVADSFSDHGRNLYENPRYDRAFDFVDDPDRFIREVHGGGYATDPKYTEKITALMRDYDLYRFDTVDPR</sequence>
<keyword evidence="3" id="KW-0282">Flagellum</keyword>
<keyword evidence="3" id="KW-0966">Cell projection</keyword>
<keyword evidence="4" id="KW-1185">Reference proteome</keyword>
<feature type="domain" description="Mannosyl-glycoprotein endo-beta-N-acetylglucosamidase-like" evidence="2">
    <location>
        <begin position="18"/>
        <end position="179"/>
    </location>
</feature>
<dbReference type="GO" id="GO:0004040">
    <property type="term" value="F:amidase activity"/>
    <property type="evidence" value="ECO:0007669"/>
    <property type="project" value="InterPro"/>
</dbReference>
<evidence type="ECO:0000313" key="4">
    <source>
        <dbReference type="Proteomes" id="UP000321617"/>
    </source>
</evidence>
<keyword evidence="1" id="KW-0378">Hydrolase</keyword>
<dbReference type="RefSeq" id="WP_158645436.1">
    <property type="nucleotide sequence ID" value="NZ_BAABIJ010000009.1"/>
</dbReference>
<comment type="caution">
    <text evidence="3">The sequence shown here is derived from an EMBL/GenBank/DDBJ whole genome shotgun (WGS) entry which is preliminary data.</text>
</comment>
<gene>
    <name evidence="3" type="ORF">LX16_0076</name>
</gene>
<dbReference type="PRINTS" id="PR01002">
    <property type="entry name" value="FLGFLGJ"/>
</dbReference>
<dbReference type="PANTHER" id="PTHR33308">
    <property type="entry name" value="PEPTIDOGLYCAN HYDROLASE FLGJ"/>
    <property type="match status" value="1"/>
</dbReference>
<keyword evidence="3" id="KW-0969">Cilium</keyword>